<dbReference type="InterPro" id="IPR052035">
    <property type="entry name" value="ZnF_BED_domain_contain"/>
</dbReference>
<gene>
    <name evidence="9" type="ORF">GH714_030234</name>
</gene>
<reference evidence="9 10" key="1">
    <citation type="journal article" date="2020" name="Mol. Plant">
        <title>The Chromosome-Based Rubber Tree Genome Provides New Insights into Spurge Genome Evolution and Rubber Biosynthesis.</title>
        <authorList>
            <person name="Liu J."/>
            <person name="Shi C."/>
            <person name="Shi C.C."/>
            <person name="Li W."/>
            <person name="Zhang Q.J."/>
            <person name="Zhang Y."/>
            <person name="Li K."/>
            <person name="Lu H.F."/>
            <person name="Shi C."/>
            <person name="Zhu S.T."/>
            <person name="Xiao Z.Y."/>
            <person name="Nan H."/>
            <person name="Yue Y."/>
            <person name="Zhu X.G."/>
            <person name="Wu Y."/>
            <person name="Hong X.N."/>
            <person name="Fan G.Y."/>
            <person name="Tong Y."/>
            <person name="Zhang D."/>
            <person name="Mao C.L."/>
            <person name="Liu Y.L."/>
            <person name="Hao S.J."/>
            <person name="Liu W.Q."/>
            <person name="Lv M.Q."/>
            <person name="Zhang H.B."/>
            <person name="Liu Y."/>
            <person name="Hu-Tang G.R."/>
            <person name="Wang J.P."/>
            <person name="Wang J.H."/>
            <person name="Sun Y.H."/>
            <person name="Ni S.B."/>
            <person name="Chen W.B."/>
            <person name="Zhang X.C."/>
            <person name="Jiao Y.N."/>
            <person name="Eichler E.E."/>
            <person name="Li G.H."/>
            <person name="Liu X."/>
            <person name="Gao L.Z."/>
        </authorList>
    </citation>
    <scope>NUCLEOTIDE SEQUENCE [LARGE SCALE GENOMIC DNA]</scope>
    <source>
        <strain evidence="10">cv. GT1</strain>
        <tissue evidence="9">Leaf</tissue>
    </source>
</reference>
<keyword evidence="10" id="KW-1185">Reference proteome</keyword>
<evidence type="ECO:0000256" key="7">
    <source>
        <dbReference type="SAM" id="MobiDB-lite"/>
    </source>
</evidence>
<dbReference type="GO" id="GO:0008270">
    <property type="term" value="F:zinc ion binding"/>
    <property type="evidence" value="ECO:0007669"/>
    <property type="project" value="UniProtKB-KW"/>
</dbReference>
<keyword evidence="4" id="KW-0862">Zinc</keyword>
<keyword evidence="6" id="KW-0175">Coiled coil</keyword>
<evidence type="ECO:0000259" key="8">
    <source>
        <dbReference type="Pfam" id="PF05699"/>
    </source>
</evidence>
<feature type="region of interest" description="Disordered" evidence="7">
    <location>
        <begin position="1"/>
        <end position="56"/>
    </location>
</feature>
<feature type="compositionally biased region" description="Low complexity" evidence="7">
    <location>
        <begin position="1"/>
        <end position="16"/>
    </location>
</feature>
<accession>A0A6A6LN68</accession>
<organism evidence="9 10">
    <name type="scientific">Hevea brasiliensis</name>
    <name type="common">Para rubber tree</name>
    <name type="synonym">Siphonia brasiliensis</name>
    <dbReference type="NCBI Taxonomy" id="3981"/>
    <lineage>
        <taxon>Eukaryota</taxon>
        <taxon>Viridiplantae</taxon>
        <taxon>Streptophyta</taxon>
        <taxon>Embryophyta</taxon>
        <taxon>Tracheophyta</taxon>
        <taxon>Spermatophyta</taxon>
        <taxon>Magnoliopsida</taxon>
        <taxon>eudicotyledons</taxon>
        <taxon>Gunneridae</taxon>
        <taxon>Pentapetalae</taxon>
        <taxon>rosids</taxon>
        <taxon>fabids</taxon>
        <taxon>Malpighiales</taxon>
        <taxon>Euphorbiaceae</taxon>
        <taxon>Crotonoideae</taxon>
        <taxon>Micrandreae</taxon>
        <taxon>Hevea</taxon>
    </lineage>
</organism>
<dbReference type="InterPro" id="IPR012337">
    <property type="entry name" value="RNaseH-like_sf"/>
</dbReference>
<dbReference type="PANTHER" id="PTHR46481:SF10">
    <property type="entry name" value="ZINC FINGER BED DOMAIN-CONTAINING PROTEIN 39"/>
    <property type="match status" value="1"/>
</dbReference>
<keyword evidence="2" id="KW-0479">Metal-binding</keyword>
<sequence length="272" mass="30627">MPASTSSTSRSLSKDSQCAFSTSSKPPMLPSQTPLDVDENENENVHQPNANETNEEEWGLSKVMCITIDNASSNDSATSQLKKGLLKKNAFVLGRDEFHMRCCAHIIQLVVRVGLDVVQGSIKRIKDVVDRLLNALKEMLKEYMSSNDQACMGDSGSGQNANIEICDNPMMEEDENIDDYFIQMKKQKLASESVLDRYWEKLPEKFTLDFDLLLWCKVNLVRYSVLFKVAKDVLAIQCSTMAFESAFSIGGRTLDQFRSSLFPTTIEVLIFY</sequence>
<dbReference type="GO" id="GO:0046983">
    <property type="term" value="F:protein dimerization activity"/>
    <property type="evidence" value="ECO:0007669"/>
    <property type="project" value="InterPro"/>
</dbReference>
<dbReference type="GO" id="GO:0005634">
    <property type="term" value="C:nucleus"/>
    <property type="evidence" value="ECO:0007669"/>
    <property type="project" value="UniProtKB-SubCell"/>
</dbReference>
<evidence type="ECO:0000256" key="4">
    <source>
        <dbReference type="ARBA" id="ARBA00022833"/>
    </source>
</evidence>
<dbReference type="InterPro" id="IPR008906">
    <property type="entry name" value="HATC_C_dom"/>
</dbReference>
<protein>
    <recommendedName>
        <fullName evidence="8">HAT C-terminal dimerisation domain-containing protein</fullName>
    </recommendedName>
</protein>
<evidence type="ECO:0000256" key="3">
    <source>
        <dbReference type="ARBA" id="ARBA00022771"/>
    </source>
</evidence>
<comment type="subcellular location">
    <subcellularLocation>
        <location evidence="1">Nucleus</location>
    </subcellularLocation>
</comment>
<feature type="coiled-coil region" evidence="6">
    <location>
        <begin position="122"/>
        <end position="149"/>
    </location>
</feature>
<dbReference type="Pfam" id="PF05699">
    <property type="entry name" value="Dimer_Tnp_hAT"/>
    <property type="match status" value="1"/>
</dbReference>
<evidence type="ECO:0000313" key="10">
    <source>
        <dbReference type="Proteomes" id="UP000467840"/>
    </source>
</evidence>
<name>A0A6A6LN68_HEVBR</name>
<evidence type="ECO:0000313" key="9">
    <source>
        <dbReference type="EMBL" id="KAF2301895.1"/>
    </source>
</evidence>
<evidence type="ECO:0000256" key="5">
    <source>
        <dbReference type="ARBA" id="ARBA00023242"/>
    </source>
</evidence>
<comment type="caution">
    <text evidence="9">The sequence shown here is derived from an EMBL/GenBank/DDBJ whole genome shotgun (WGS) entry which is preliminary data.</text>
</comment>
<dbReference type="Proteomes" id="UP000467840">
    <property type="component" value="Chromosome 4"/>
</dbReference>
<keyword evidence="3" id="KW-0863">Zinc-finger</keyword>
<keyword evidence="5" id="KW-0539">Nucleus</keyword>
<evidence type="ECO:0000256" key="1">
    <source>
        <dbReference type="ARBA" id="ARBA00004123"/>
    </source>
</evidence>
<dbReference type="AlphaFoldDB" id="A0A6A6LN68"/>
<evidence type="ECO:0000256" key="2">
    <source>
        <dbReference type="ARBA" id="ARBA00022723"/>
    </source>
</evidence>
<feature type="domain" description="HAT C-terminal dimerisation" evidence="8">
    <location>
        <begin position="196"/>
        <end position="271"/>
    </location>
</feature>
<dbReference type="SUPFAM" id="SSF53098">
    <property type="entry name" value="Ribonuclease H-like"/>
    <property type="match status" value="1"/>
</dbReference>
<dbReference type="PANTHER" id="PTHR46481">
    <property type="entry name" value="ZINC FINGER BED DOMAIN-CONTAINING PROTEIN 4"/>
    <property type="match status" value="1"/>
</dbReference>
<feature type="compositionally biased region" description="Polar residues" evidence="7">
    <location>
        <begin position="18"/>
        <end position="34"/>
    </location>
</feature>
<proteinExistence type="predicted"/>
<evidence type="ECO:0000256" key="6">
    <source>
        <dbReference type="SAM" id="Coils"/>
    </source>
</evidence>
<dbReference type="EMBL" id="JAAGAX010000010">
    <property type="protein sequence ID" value="KAF2301895.1"/>
    <property type="molecule type" value="Genomic_DNA"/>
</dbReference>